<dbReference type="SMART" id="SM00382">
    <property type="entry name" value="AAA"/>
    <property type="match status" value="1"/>
</dbReference>
<dbReference type="Pfam" id="PF00005">
    <property type="entry name" value="ABC_tran"/>
    <property type="match status" value="1"/>
</dbReference>
<dbReference type="GO" id="GO:0016887">
    <property type="term" value="F:ATP hydrolysis activity"/>
    <property type="evidence" value="ECO:0007669"/>
    <property type="project" value="InterPro"/>
</dbReference>
<dbReference type="PANTHER" id="PTHR42734:SF21">
    <property type="entry name" value="IRON ABC TRANSPORTER, ATP-BINDING PROTEIN"/>
    <property type="match status" value="1"/>
</dbReference>
<dbReference type="InterPro" id="IPR017871">
    <property type="entry name" value="ABC_transporter-like_CS"/>
</dbReference>
<gene>
    <name evidence="5" type="ORF">Q3982_07155</name>
</gene>
<dbReference type="PROSITE" id="PS50893">
    <property type="entry name" value="ABC_TRANSPORTER_2"/>
    <property type="match status" value="1"/>
</dbReference>
<dbReference type="CDD" id="cd03214">
    <property type="entry name" value="ABC_Iron-Siderophores_B12_Hemin"/>
    <property type="match status" value="1"/>
</dbReference>
<dbReference type="SUPFAM" id="SSF52540">
    <property type="entry name" value="P-loop containing nucleoside triphosphate hydrolases"/>
    <property type="match status" value="1"/>
</dbReference>
<protein>
    <submittedName>
        <fullName evidence="5">ABC transporter ATP-binding protein</fullName>
    </submittedName>
</protein>
<evidence type="ECO:0000313" key="5">
    <source>
        <dbReference type="EMBL" id="MDO4842434.1"/>
    </source>
</evidence>
<dbReference type="InterPro" id="IPR003439">
    <property type="entry name" value="ABC_transporter-like_ATP-bd"/>
</dbReference>
<sequence length="220" mass="24683">MLKLEIHDVRLSFGPFEVLKGVNASFTEKTMNSVIGINGAGKSVLMKSIAGLLKAQGHISLTDGEQKFGHAHIAYVPQMAYSTSALTAVEMVLLGKVRKLNWRVRDDVLREVDEMMERLNISHLAEKKFSDLSGGQKQMVIMAQSFISRPRLLLLDEPTSALDLYHQLRLLDVTREYCQEHNAIAIVVMHDLSLVSRFSDEIVLLNEGRSVRQGRPDQVL</sequence>
<keyword evidence="2" id="KW-0547">Nucleotide-binding</keyword>
<comment type="caution">
    <text evidence="5">The sequence shown here is derived from an EMBL/GenBank/DDBJ whole genome shotgun (WGS) entry which is preliminary data.</text>
</comment>
<name>A0AA43RJ76_9ACTN</name>
<feature type="domain" description="ABC transporter" evidence="4">
    <location>
        <begin position="4"/>
        <end position="220"/>
    </location>
</feature>
<keyword evidence="1" id="KW-0813">Transport</keyword>
<evidence type="ECO:0000256" key="3">
    <source>
        <dbReference type="ARBA" id="ARBA00022840"/>
    </source>
</evidence>
<organism evidence="5 6">
    <name type="scientific">Phoenicibacter congonensis</name>
    <dbReference type="NCBI Taxonomy" id="1944646"/>
    <lineage>
        <taxon>Bacteria</taxon>
        <taxon>Bacillati</taxon>
        <taxon>Actinomycetota</taxon>
        <taxon>Coriobacteriia</taxon>
        <taxon>Eggerthellales</taxon>
        <taxon>Eggerthellaceae</taxon>
        <taxon>Phoenicibacter</taxon>
    </lineage>
</organism>
<dbReference type="InterPro" id="IPR003593">
    <property type="entry name" value="AAA+_ATPase"/>
</dbReference>
<evidence type="ECO:0000256" key="1">
    <source>
        <dbReference type="ARBA" id="ARBA00022448"/>
    </source>
</evidence>
<dbReference type="Gene3D" id="3.40.50.300">
    <property type="entry name" value="P-loop containing nucleotide triphosphate hydrolases"/>
    <property type="match status" value="1"/>
</dbReference>
<keyword evidence="6" id="KW-1185">Reference proteome</keyword>
<proteinExistence type="predicted"/>
<evidence type="ECO:0000256" key="2">
    <source>
        <dbReference type="ARBA" id="ARBA00022741"/>
    </source>
</evidence>
<keyword evidence="3 5" id="KW-0067">ATP-binding</keyword>
<reference evidence="5" key="1">
    <citation type="submission" date="2023-07" db="EMBL/GenBank/DDBJ databases">
        <title>Between Cages and Wild: Unraveling the Impact of Captivity on Animal Microbiomes and Antimicrobial Resistance.</title>
        <authorList>
            <person name="Schmartz G.P."/>
            <person name="Rehner J."/>
            <person name="Schuff M.J."/>
            <person name="Becker S.L."/>
            <person name="Kravczyk M."/>
            <person name="Gurevich A."/>
            <person name="Francke R."/>
            <person name="Mueller R."/>
            <person name="Keller V."/>
            <person name="Keller A."/>
        </authorList>
    </citation>
    <scope>NUCLEOTIDE SEQUENCE</scope>
    <source>
        <strain evidence="5">S12M_St_49</strain>
    </source>
</reference>
<evidence type="ECO:0000259" key="4">
    <source>
        <dbReference type="PROSITE" id="PS50893"/>
    </source>
</evidence>
<feature type="non-terminal residue" evidence="5">
    <location>
        <position position="220"/>
    </location>
</feature>
<dbReference type="InterPro" id="IPR027417">
    <property type="entry name" value="P-loop_NTPase"/>
</dbReference>
<accession>A0AA43RJ76</accession>
<dbReference type="Proteomes" id="UP001168575">
    <property type="component" value="Unassembled WGS sequence"/>
</dbReference>
<dbReference type="EMBL" id="JAUMVS010000169">
    <property type="protein sequence ID" value="MDO4842434.1"/>
    <property type="molecule type" value="Genomic_DNA"/>
</dbReference>
<dbReference type="PROSITE" id="PS00211">
    <property type="entry name" value="ABC_TRANSPORTER_1"/>
    <property type="match status" value="1"/>
</dbReference>
<dbReference type="PANTHER" id="PTHR42734">
    <property type="entry name" value="METAL TRANSPORT SYSTEM ATP-BINDING PROTEIN TM_0124-RELATED"/>
    <property type="match status" value="1"/>
</dbReference>
<dbReference type="InterPro" id="IPR050153">
    <property type="entry name" value="Metal_Ion_Import_ABC"/>
</dbReference>
<evidence type="ECO:0000313" key="6">
    <source>
        <dbReference type="Proteomes" id="UP001168575"/>
    </source>
</evidence>
<dbReference type="GO" id="GO:0005524">
    <property type="term" value="F:ATP binding"/>
    <property type="evidence" value="ECO:0007669"/>
    <property type="project" value="UniProtKB-KW"/>
</dbReference>
<dbReference type="AlphaFoldDB" id="A0AA43RJ76"/>